<organism evidence="1 2">
    <name type="scientific">Fukomys damarensis</name>
    <name type="common">Damaraland mole rat</name>
    <name type="synonym">Cryptomys damarensis</name>
    <dbReference type="NCBI Taxonomy" id="885580"/>
    <lineage>
        <taxon>Eukaryota</taxon>
        <taxon>Metazoa</taxon>
        <taxon>Chordata</taxon>
        <taxon>Craniata</taxon>
        <taxon>Vertebrata</taxon>
        <taxon>Euteleostomi</taxon>
        <taxon>Mammalia</taxon>
        <taxon>Eutheria</taxon>
        <taxon>Euarchontoglires</taxon>
        <taxon>Glires</taxon>
        <taxon>Rodentia</taxon>
        <taxon>Hystricomorpha</taxon>
        <taxon>Bathyergidae</taxon>
        <taxon>Fukomys</taxon>
    </lineage>
</organism>
<dbReference type="Proteomes" id="UP000028990">
    <property type="component" value="Unassembled WGS sequence"/>
</dbReference>
<name>A0A091DD87_FUKDA</name>
<proteinExistence type="predicted"/>
<evidence type="ECO:0000313" key="1">
    <source>
        <dbReference type="EMBL" id="KFO28190.1"/>
    </source>
</evidence>
<dbReference type="EMBL" id="KN122802">
    <property type="protein sequence ID" value="KFO28190.1"/>
    <property type="molecule type" value="Genomic_DNA"/>
</dbReference>
<dbReference type="AlphaFoldDB" id="A0A091DD87"/>
<evidence type="ECO:0000313" key="2">
    <source>
        <dbReference type="Proteomes" id="UP000028990"/>
    </source>
</evidence>
<protein>
    <submittedName>
        <fullName evidence="1">Uncharacterized protein</fullName>
    </submittedName>
</protein>
<keyword evidence="2" id="KW-1185">Reference proteome</keyword>
<sequence>MTLVVDDITKQACSLEAISENKGEKPACTFEASVYLKGASLTTVVMVDIGLIAAGFQKSRPNWVTPWSIQVSNLELELLL</sequence>
<gene>
    <name evidence="1" type="ORF">H920_10414</name>
</gene>
<accession>A0A091DD87</accession>
<reference evidence="1 2" key="1">
    <citation type="submission" date="2013-11" db="EMBL/GenBank/DDBJ databases">
        <title>The Damaraland mole rat (Fukomys damarensis) genome and evolution of African mole rats.</title>
        <authorList>
            <person name="Gladyshev V.N."/>
            <person name="Fang X."/>
        </authorList>
    </citation>
    <scope>NUCLEOTIDE SEQUENCE [LARGE SCALE GENOMIC DNA]</scope>
    <source>
        <tissue evidence="1">Liver</tissue>
    </source>
</reference>